<evidence type="ECO:0000313" key="2">
    <source>
        <dbReference type="Proteomes" id="UP000324222"/>
    </source>
</evidence>
<protein>
    <submittedName>
        <fullName evidence="1">Uncharacterized protein</fullName>
    </submittedName>
</protein>
<name>A0A5B7IXQ2_PORTR</name>
<keyword evidence="2" id="KW-1185">Reference proteome</keyword>
<reference evidence="1 2" key="1">
    <citation type="submission" date="2019-05" db="EMBL/GenBank/DDBJ databases">
        <title>Another draft genome of Portunus trituberculatus and its Hox gene families provides insights of decapod evolution.</title>
        <authorList>
            <person name="Jeong J.-H."/>
            <person name="Song I."/>
            <person name="Kim S."/>
            <person name="Choi T."/>
            <person name="Kim D."/>
            <person name="Ryu S."/>
            <person name="Kim W."/>
        </authorList>
    </citation>
    <scope>NUCLEOTIDE SEQUENCE [LARGE SCALE GENOMIC DNA]</scope>
    <source>
        <tissue evidence="1">Muscle</tissue>
    </source>
</reference>
<dbReference type="EMBL" id="VSRR010070897">
    <property type="protein sequence ID" value="MPC86247.1"/>
    <property type="molecule type" value="Genomic_DNA"/>
</dbReference>
<gene>
    <name evidence="1" type="ORF">E2C01_081070</name>
</gene>
<comment type="caution">
    <text evidence="1">The sequence shown here is derived from an EMBL/GenBank/DDBJ whole genome shotgun (WGS) entry which is preliminary data.</text>
</comment>
<organism evidence="1 2">
    <name type="scientific">Portunus trituberculatus</name>
    <name type="common">Swimming crab</name>
    <name type="synonym">Neptunus trituberculatus</name>
    <dbReference type="NCBI Taxonomy" id="210409"/>
    <lineage>
        <taxon>Eukaryota</taxon>
        <taxon>Metazoa</taxon>
        <taxon>Ecdysozoa</taxon>
        <taxon>Arthropoda</taxon>
        <taxon>Crustacea</taxon>
        <taxon>Multicrustacea</taxon>
        <taxon>Malacostraca</taxon>
        <taxon>Eumalacostraca</taxon>
        <taxon>Eucarida</taxon>
        <taxon>Decapoda</taxon>
        <taxon>Pleocyemata</taxon>
        <taxon>Brachyura</taxon>
        <taxon>Eubrachyura</taxon>
        <taxon>Portunoidea</taxon>
        <taxon>Portunidae</taxon>
        <taxon>Portuninae</taxon>
        <taxon>Portunus</taxon>
    </lineage>
</organism>
<sequence>MNTRKSQLALQLSLVGHCTTPQLSNTTAGHTPTRPHSTHWFTPTLHLLQPCHHSKAPHTLVHPCPFTMTLPYPDTTARPHSTHWLLHSKTIPYPAPTTLQAKAWANNISATTSATRARRLKRSGLGTGPTLAPALPAVTVYPFFFPAALVTDREARPFPCFCVGTAGW</sequence>
<accession>A0A5B7IXQ2</accession>
<proteinExistence type="predicted"/>
<dbReference type="Proteomes" id="UP000324222">
    <property type="component" value="Unassembled WGS sequence"/>
</dbReference>
<evidence type="ECO:0000313" key="1">
    <source>
        <dbReference type="EMBL" id="MPC86247.1"/>
    </source>
</evidence>
<dbReference type="AlphaFoldDB" id="A0A5B7IXQ2"/>